<gene>
    <name evidence="2" type="ORF">M407DRAFT_30890</name>
</gene>
<evidence type="ECO:0000313" key="3">
    <source>
        <dbReference type="Proteomes" id="UP000054248"/>
    </source>
</evidence>
<reference evidence="2 3" key="1">
    <citation type="submission" date="2014-04" db="EMBL/GenBank/DDBJ databases">
        <authorList>
            <consortium name="DOE Joint Genome Institute"/>
            <person name="Kuo A."/>
            <person name="Girlanda M."/>
            <person name="Perotto S."/>
            <person name="Kohler A."/>
            <person name="Nagy L.G."/>
            <person name="Floudas D."/>
            <person name="Copeland A."/>
            <person name="Barry K.W."/>
            <person name="Cichocki N."/>
            <person name="Veneault-Fourrey C."/>
            <person name="LaButti K."/>
            <person name="Lindquist E.A."/>
            <person name="Lipzen A."/>
            <person name="Lundell T."/>
            <person name="Morin E."/>
            <person name="Murat C."/>
            <person name="Sun H."/>
            <person name="Tunlid A."/>
            <person name="Henrissat B."/>
            <person name="Grigoriev I.V."/>
            <person name="Hibbett D.S."/>
            <person name="Martin F."/>
            <person name="Nordberg H.P."/>
            <person name="Cantor M.N."/>
            <person name="Hua S.X."/>
        </authorList>
    </citation>
    <scope>NUCLEOTIDE SEQUENCE [LARGE SCALE GENOMIC DNA]</scope>
    <source>
        <strain evidence="2 3">MUT 4182</strain>
    </source>
</reference>
<proteinExistence type="predicted"/>
<dbReference type="HOGENOM" id="CLU_1696798_0_0_1"/>
<dbReference type="EMBL" id="KN823220">
    <property type="protein sequence ID" value="KIO19462.1"/>
    <property type="molecule type" value="Genomic_DNA"/>
</dbReference>
<feature type="compositionally biased region" description="Polar residues" evidence="1">
    <location>
        <begin position="74"/>
        <end position="86"/>
    </location>
</feature>
<feature type="region of interest" description="Disordered" evidence="1">
    <location>
        <begin position="15"/>
        <end position="86"/>
    </location>
</feature>
<protein>
    <submittedName>
        <fullName evidence="2">Uncharacterized protein</fullName>
    </submittedName>
</protein>
<organism evidence="2 3">
    <name type="scientific">Tulasnella calospora MUT 4182</name>
    <dbReference type="NCBI Taxonomy" id="1051891"/>
    <lineage>
        <taxon>Eukaryota</taxon>
        <taxon>Fungi</taxon>
        <taxon>Dikarya</taxon>
        <taxon>Basidiomycota</taxon>
        <taxon>Agaricomycotina</taxon>
        <taxon>Agaricomycetes</taxon>
        <taxon>Cantharellales</taxon>
        <taxon>Tulasnellaceae</taxon>
        <taxon>Tulasnella</taxon>
    </lineage>
</organism>
<name>A0A0C3LDD4_9AGAM</name>
<evidence type="ECO:0000256" key="1">
    <source>
        <dbReference type="SAM" id="MobiDB-lite"/>
    </source>
</evidence>
<reference evidence="3" key="2">
    <citation type="submission" date="2015-01" db="EMBL/GenBank/DDBJ databases">
        <title>Evolutionary Origins and Diversification of the Mycorrhizal Mutualists.</title>
        <authorList>
            <consortium name="DOE Joint Genome Institute"/>
            <consortium name="Mycorrhizal Genomics Consortium"/>
            <person name="Kohler A."/>
            <person name="Kuo A."/>
            <person name="Nagy L.G."/>
            <person name="Floudas D."/>
            <person name="Copeland A."/>
            <person name="Barry K.W."/>
            <person name="Cichocki N."/>
            <person name="Veneault-Fourrey C."/>
            <person name="LaButti K."/>
            <person name="Lindquist E.A."/>
            <person name="Lipzen A."/>
            <person name="Lundell T."/>
            <person name="Morin E."/>
            <person name="Murat C."/>
            <person name="Riley R."/>
            <person name="Ohm R."/>
            <person name="Sun H."/>
            <person name="Tunlid A."/>
            <person name="Henrissat B."/>
            <person name="Grigoriev I.V."/>
            <person name="Hibbett D.S."/>
            <person name="Martin F."/>
        </authorList>
    </citation>
    <scope>NUCLEOTIDE SEQUENCE [LARGE SCALE GENOMIC DNA]</scope>
    <source>
        <strain evidence="3">MUT 4182</strain>
    </source>
</reference>
<dbReference type="Proteomes" id="UP000054248">
    <property type="component" value="Unassembled WGS sequence"/>
</dbReference>
<keyword evidence="3" id="KW-1185">Reference proteome</keyword>
<sequence length="155" mass="16187">MSFLLPNFTPIHFPNGTPAMPMHPQPQYPSSDISSSTLSTPASTRSTSSNSSGNKDKHKARIYNQDPKYPTNAPIGTQSTMGSAPSATSLVALPIQSGIRRKSGCSFCAAMSPATGPTPIPAGVTTLCLPNPCTKGNKRNCNAACTNKMCKEAVS</sequence>
<dbReference type="AlphaFoldDB" id="A0A0C3LDD4"/>
<evidence type="ECO:0000313" key="2">
    <source>
        <dbReference type="EMBL" id="KIO19462.1"/>
    </source>
</evidence>
<feature type="compositionally biased region" description="Low complexity" evidence="1">
    <location>
        <begin position="30"/>
        <end position="52"/>
    </location>
</feature>
<accession>A0A0C3LDD4</accession>